<protein>
    <submittedName>
        <fullName evidence="3">Uncharacterized protein</fullName>
    </submittedName>
</protein>
<feature type="region of interest" description="Disordered" evidence="1">
    <location>
        <begin position="1"/>
        <end position="22"/>
    </location>
</feature>
<dbReference type="Proteomes" id="UP000248724">
    <property type="component" value="Unassembled WGS sequence"/>
</dbReference>
<accession>A0A2W6AF25</accession>
<accession>A0A934K2M6</accession>
<reference evidence="3" key="2">
    <citation type="submission" date="2018-05" db="EMBL/GenBank/DDBJ databases">
        <authorList>
            <person name="Ferrari B."/>
        </authorList>
    </citation>
    <scope>NUCLEOTIDE SEQUENCE</scope>
    <source>
        <strain evidence="3">RRmetagenome_bin12</strain>
    </source>
</reference>
<sequence>MALPGPRPTAAALSGPMSTEHAPDDAALADAVEVYRRTYTTVLRSSGETRLRVLEASHRAMRSSLHALADSPELDLGAFLYAVRRLPEAIFGTELVVMGQSAEIFARRGFGSFESQTEIGAPGRRRRWYDDGRGTLSVLIASASDVDDLVPTLVAFQIEWNKLHAALHGNGDPGATPAELAAACGGSEDDWAHLHEVWGPAFATRLEQLRRRRISLRIRMLGGTQVGYARVTRRWWQQVTGLMRSEGLLDRPVYFVSSNSHSLGNLVTGLARRRQDELIAAVERGGPDELRDELRAFREGRAEGNWDNLLYYAARMWLRGVLSDSERAAVRREEREAGVIAVNSRTALDVAAQVIALDRLDPAALDERLGPVQAAALRASRAVIVNVDYPLGLAAYNILREVAETAAELRGVYVLGKAATLNADVGDVMISGVIHDEHSGSTFWLDNAFRVSDIAPYLRFGSGLDNQRAVTVKGTFLQNRGYLDFYHREAFSVVEMEAGPYCCAMFEMSEAARYPMGEPVNFSRLPVDFGVIHYASDTPFTQARTLGARGLSYFGMDSTYASSVAILRRILRLESALVEDSEPLDAPVVEDGDEMPAEATV</sequence>
<evidence type="ECO:0000313" key="4">
    <source>
        <dbReference type="Proteomes" id="UP000248724"/>
    </source>
</evidence>
<dbReference type="EMBL" id="QHBU01000020">
    <property type="protein sequence ID" value="PZR83878.1"/>
    <property type="molecule type" value="Genomic_DNA"/>
</dbReference>
<dbReference type="AlphaFoldDB" id="A0A2W6AF25"/>
<organism evidence="3 4">
    <name type="scientific">Candidatus Aeolococcus gillhamiae</name>
    <dbReference type="NCBI Taxonomy" id="3127015"/>
    <lineage>
        <taxon>Bacteria</taxon>
        <taxon>Bacillati</taxon>
        <taxon>Candidatus Dormiibacterota</taxon>
        <taxon>Candidatus Dormibacteria</taxon>
        <taxon>Candidatus Aeolococcales</taxon>
        <taxon>Candidatus Aeolococcaceae</taxon>
        <taxon>Candidatus Aeolococcus</taxon>
    </lineage>
</organism>
<evidence type="ECO:0000313" key="3">
    <source>
        <dbReference type="EMBL" id="PZR83878.1"/>
    </source>
</evidence>
<dbReference type="RefSeq" id="WP_337311133.1">
    <property type="nucleotide sequence ID" value="NZ_JAEKNS010000078.1"/>
</dbReference>
<evidence type="ECO:0000313" key="5">
    <source>
        <dbReference type="Proteomes" id="UP000606991"/>
    </source>
</evidence>
<gene>
    <name evidence="3" type="ORF">DLM65_00930</name>
    <name evidence="2" type="ORF">JF886_07560</name>
</gene>
<reference evidence="2 5" key="3">
    <citation type="submission" date="2020-10" db="EMBL/GenBank/DDBJ databases">
        <title>Ca. Dormibacterota MAGs.</title>
        <authorList>
            <person name="Montgomery K."/>
        </authorList>
    </citation>
    <scope>NUCLEOTIDE SEQUENCE [LARGE SCALE GENOMIC DNA]</scope>
    <source>
        <strain evidence="2">SC8812_S17_18</strain>
    </source>
</reference>
<dbReference type="Pfam" id="PF21850">
    <property type="entry name" value="DUF6909"/>
    <property type="match status" value="1"/>
</dbReference>
<reference evidence="3 4" key="1">
    <citation type="journal article" date="2017" name="Nature">
        <title>Atmospheric trace gases support primary production in Antarctic desert surface soil.</title>
        <authorList>
            <person name="Ji M."/>
            <person name="Greening C."/>
            <person name="Vanwonterghem I."/>
            <person name="Carere C.R."/>
            <person name="Bay S.K."/>
            <person name="Steen J.A."/>
            <person name="Montgomery K."/>
            <person name="Lines T."/>
            <person name="Beardall J."/>
            <person name="van Dorst J."/>
            <person name="Snape I."/>
            <person name="Stott M.B."/>
            <person name="Hugenholtz P."/>
            <person name="Ferrari B.C."/>
        </authorList>
    </citation>
    <scope>NUCLEOTIDE SEQUENCE [LARGE SCALE GENOMIC DNA]</scope>
    <source>
        <strain evidence="3">RRmetagenome_bin12</strain>
    </source>
</reference>
<evidence type="ECO:0000313" key="2">
    <source>
        <dbReference type="EMBL" id="MBJ7594705.1"/>
    </source>
</evidence>
<comment type="caution">
    <text evidence="3">The sequence shown here is derived from an EMBL/GenBank/DDBJ whole genome shotgun (WGS) entry which is preliminary data.</text>
</comment>
<dbReference type="Proteomes" id="UP000606991">
    <property type="component" value="Unassembled WGS sequence"/>
</dbReference>
<name>A0A2W6AF25_9BACT</name>
<dbReference type="InterPro" id="IPR054204">
    <property type="entry name" value="DUF6909"/>
</dbReference>
<dbReference type="EMBL" id="JAEKNS010000078">
    <property type="protein sequence ID" value="MBJ7594705.1"/>
    <property type="molecule type" value="Genomic_DNA"/>
</dbReference>
<proteinExistence type="predicted"/>
<evidence type="ECO:0000256" key="1">
    <source>
        <dbReference type="SAM" id="MobiDB-lite"/>
    </source>
</evidence>